<evidence type="ECO:0000259" key="18">
    <source>
        <dbReference type="PROSITE" id="PS50873"/>
    </source>
</evidence>
<evidence type="ECO:0000256" key="1">
    <source>
        <dbReference type="ARBA" id="ARBA00001970"/>
    </source>
</evidence>
<evidence type="ECO:0000256" key="9">
    <source>
        <dbReference type="ARBA" id="ARBA00022617"/>
    </source>
</evidence>
<dbReference type="EC" id="1.11.1.5" evidence="15"/>
<proteinExistence type="inferred from homology"/>
<keyword evidence="8" id="KW-0575">Peroxidase</keyword>
<dbReference type="InterPro" id="IPR002016">
    <property type="entry name" value="Haem_peroxidase"/>
</dbReference>
<dbReference type="PROSITE" id="PS00436">
    <property type="entry name" value="PEROXIDASE_2"/>
    <property type="match status" value="1"/>
</dbReference>
<evidence type="ECO:0000256" key="4">
    <source>
        <dbReference type="ARBA" id="ARBA00004569"/>
    </source>
</evidence>
<comment type="subcellular location">
    <subcellularLocation>
        <location evidence="4">Mitochondrion intermembrane space</location>
    </subcellularLocation>
    <subcellularLocation>
        <location evidence="3">Mitochondrion matrix</location>
    </subcellularLocation>
</comment>
<dbReference type="GO" id="GO:0000302">
    <property type="term" value="P:response to reactive oxygen species"/>
    <property type="evidence" value="ECO:0007669"/>
    <property type="project" value="TreeGrafter"/>
</dbReference>
<evidence type="ECO:0000256" key="7">
    <source>
        <dbReference type="ARBA" id="ARBA00012940"/>
    </source>
</evidence>
<accession>A0AAD3DEH0</accession>
<reference evidence="19 20" key="1">
    <citation type="journal article" date="2021" name="Sci. Rep.">
        <title>Genome sequencing of the multicellular alga Astrephomene provides insights into convergent evolution of germ-soma differentiation.</title>
        <authorList>
            <person name="Yamashita S."/>
            <person name="Yamamoto K."/>
            <person name="Matsuzaki R."/>
            <person name="Suzuki S."/>
            <person name="Yamaguchi H."/>
            <person name="Hirooka S."/>
            <person name="Minakuchi Y."/>
            <person name="Miyagishima S."/>
            <person name="Kawachi M."/>
            <person name="Toyoda A."/>
            <person name="Nozaki H."/>
        </authorList>
    </citation>
    <scope>NUCLEOTIDE SEQUENCE [LARGE SCALE GENOMIC DNA]</scope>
    <source>
        <strain evidence="19 20">NIES-4017</strain>
    </source>
</reference>
<dbReference type="GO" id="GO:0042744">
    <property type="term" value="P:hydrogen peroxide catabolic process"/>
    <property type="evidence" value="ECO:0007669"/>
    <property type="project" value="TreeGrafter"/>
</dbReference>
<keyword evidence="13" id="KW-0408">Iron</keyword>
<keyword evidence="12" id="KW-0560">Oxidoreductase</keyword>
<sequence length="376" mass="40547">MASTAPRLARLGSLLARQAAPASLLQQQFRTFSDKAAAEAARATPEAAKAESDSWGKVRAFQVVLFGGLTGGLLYGYSLFTSQVPQTGPIAGVAAVPPPAPKTSTPGDYPAVRSSIAALLDSPDWDDGSYGPLLVRLAWHSAGTYDKATGTGGSNGATMRFSPECEWGANAGLAAARKLLEPVKAEHPWISYADLWTLAGVVAIEEMGGPTIPWRAGRVDHPDGQKIVPDGRLPDASQGAKHLRSIFHRMGFEDRDIVALSGAHTLGRCHTDRSGFSGPWTNAPTTFSNLYFQELLNNKWRKKKWDGPLQYEDAKTGTLMMLPSDLALLGDRTFKKWVSLYAKDQDAFFKDFSVAFGKLLELGVPFPEEQQQPATA</sequence>
<keyword evidence="14" id="KW-0496">Mitochondrion</keyword>
<evidence type="ECO:0000256" key="14">
    <source>
        <dbReference type="ARBA" id="ARBA00023128"/>
    </source>
</evidence>
<keyword evidence="11" id="KW-0809">Transit peptide</keyword>
<dbReference type="PANTHER" id="PTHR31356">
    <property type="entry name" value="THYLAKOID LUMENAL 29 KDA PROTEIN, CHLOROPLASTIC-RELATED"/>
    <property type="match status" value="1"/>
</dbReference>
<comment type="function">
    <text evidence="2">Destroys radicals which are normally produced within the cells and which are toxic to biological systems.</text>
</comment>
<evidence type="ECO:0000256" key="5">
    <source>
        <dbReference type="ARBA" id="ARBA00005997"/>
    </source>
</evidence>
<dbReference type="GO" id="GO:0020037">
    <property type="term" value="F:heme binding"/>
    <property type="evidence" value="ECO:0007669"/>
    <property type="project" value="InterPro"/>
</dbReference>
<comment type="catalytic activity">
    <reaction evidence="17">
        <text>2 Fe(II)-[cytochrome c] + H2O2 + 2 H(+) = 2 Fe(III)-[cytochrome c] + 2 H2O</text>
        <dbReference type="Rhea" id="RHEA:16581"/>
        <dbReference type="Rhea" id="RHEA-COMP:10350"/>
        <dbReference type="Rhea" id="RHEA-COMP:14399"/>
        <dbReference type="ChEBI" id="CHEBI:15377"/>
        <dbReference type="ChEBI" id="CHEBI:15378"/>
        <dbReference type="ChEBI" id="CHEBI:16240"/>
        <dbReference type="ChEBI" id="CHEBI:29033"/>
        <dbReference type="ChEBI" id="CHEBI:29034"/>
        <dbReference type="EC" id="1.11.1.5"/>
    </reaction>
</comment>
<dbReference type="EMBL" id="BMAR01000001">
    <property type="protein sequence ID" value="GFR40346.1"/>
    <property type="molecule type" value="Genomic_DNA"/>
</dbReference>
<evidence type="ECO:0000256" key="3">
    <source>
        <dbReference type="ARBA" id="ARBA00004305"/>
    </source>
</evidence>
<dbReference type="Gene3D" id="1.10.520.10">
    <property type="match status" value="1"/>
</dbReference>
<comment type="caution">
    <text evidence="19">The sequence shown here is derived from an EMBL/GenBank/DDBJ whole genome shotgun (WGS) entry which is preliminary data.</text>
</comment>
<dbReference type="Gene3D" id="1.10.420.10">
    <property type="entry name" value="Peroxidase, domain 2"/>
    <property type="match status" value="1"/>
</dbReference>
<dbReference type="PRINTS" id="PR00459">
    <property type="entry name" value="ASPEROXIDASE"/>
</dbReference>
<comment type="similarity">
    <text evidence="6">Belongs to the peroxidase family. Ascorbate peroxidase subfamily.</text>
</comment>
<dbReference type="InterPro" id="IPR019794">
    <property type="entry name" value="Peroxidases_AS"/>
</dbReference>
<keyword evidence="10" id="KW-0479">Metal-binding</keyword>
<dbReference type="CDD" id="cd00691">
    <property type="entry name" value="ascorbate_peroxidase"/>
    <property type="match status" value="1"/>
</dbReference>
<dbReference type="EC" id="1.11.1.11" evidence="7"/>
<evidence type="ECO:0000256" key="15">
    <source>
        <dbReference type="ARBA" id="ARBA00039063"/>
    </source>
</evidence>
<evidence type="ECO:0000256" key="10">
    <source>
        <dbReference type="ARBA" id="ARBA00022723"/>
    </source>
</evidence>
<dbReference type="GO" id="GO:0005758">
    <property type="term" value="C:mitochondrial intermembrane space"/>
    <property type="evidence" value="ECO:0007669"/>
    <property type="project" value="UniProtKB-SubCell"/>
</dbReference>
<feature type="domain" description="Plant heme peroxidase family profile" evidence="18">
    <location>
        <begin position="176"/>
        <end position="376"/>
    </location>
</feature>
<organism evidence="19 20">
    <name type="scientific">Astrephomene gubernaculifera</name>
    <dbReference type="NCBI Taxonomy" id="47775"/>
    <lineage>
        <taxon>Eukaryota</taxon>
        <taxon>Viridiplantae</taxon>
        <taxon>Chlorophyta</taxon>
        <taxon>core chlorophytes</taxon>
        <taxon>Chlorophyceae</taxon>
        <taxon>CS clade</taxon>
        <taxon>Chlamydomonadales</taxon>
        <taxon>Astrephomenaceae</taxon>
        <taxon>Astrephomene</taxon>
    </lineage>
</organism>
<dbReference type="FunFam" id="1.10.520.10:FF:000005">
    <property type="entry name" value="Cytochrome c peroxidase"/>
    <property type="match status" value="1"/>
</dbReference>
<evidence type="ECO:0000256" key="16">
    <source>
        <dbReference type="ARBA" id="ARBA00040313"/>
    </source>
</evidence>
<evidence type="ECO:0000256" key="6">
    <source>
        <dbReference type="ARBA" id="ARBA00006873"/>
    </source>
</evidence>
<evidence type="ECO:0000313" key="20">
    <source>
        <dbReference type="Proteomes" id="UP001054857"/>
    </source>
</evidence>
<evidence type="ECO:0000256" key="2">
    <source>
        <dbReference type="ARBA" id="ARBA00003917"/>
    </source>
</evidence>
<dbReference type="FunFam" id="1.10.420.10:FF:000009">
    <property type="entry name" value="Ascorbate peroxidase"/>
    <property type="match status" value="1"/>
</dbReference>
<dbReference type="SUPFAM" id="SSF48113">
    <property type="entry name" value="Heme-dependent peroxidases"/>
    <property type="match status" value="1"/>
</dbReference>
<protein>
    <recommendedName>
        <fullName evidence="16">Cytochrome c peroxidase, mitochondrial</fullName>
        <ecNumber evidence="7">1.11.1.11</ecNumber>
        <ecNumber evidence="15">1.11.1.5</ecNumber>
    </recommendedName>
</protein>
<keyword evidence="9" id="KW-0349">Heme</keyword>
<evidence type="ECO:0000313" key="19">
    <source>
        <dbReference type="EMBL" id="GFR40346.1"/>
    </source>
</evidence>
<dbReference type="PRINTS" id="PR00458">
    <property type="entry name" value="PEROXIDASE"/>
</dbReference>
<comment type="cofactor">
    <cofactor evidence="1">
        <name>heme b</name>
        <dbReference type="ChEBI" id="CHEBI:60344"/>
    </cofactor>
</comment>
<dbReference type="Proteomes" id="UP001054857">
    <property type="component" value="Unassembled WGS sequence"/>
</dbReference>
<evidence type="ECO:0000256" key="8">
    <source>
        <dbReference type="ARBA" id="ARBA00022559"/>
    </source>
</evidence>
<gene>
    <name evidence="19" type="ORF">Agub_g890</name>
</gene>
<dbReference type="PROSITE" id="PS00435">
    <property type="entry name" value="PEROXIDASE_1"/>
    <property type="match status" value="1"/>
</dbReference>
<dbReference type="InterPro" id="IPR010255">
    <property type="entry name" value="Haem_peroxidase_sf"/>
</dbReference>
<evidence type="ECO:0000256" key="17">
    <source>
        <dbReference type="ARBA" id="ARBA00049265"/>
    </source>
</evidence>
<evidence type="ECO:0000256" key="11">
    <source>
        <dbReference type="ARBA" id="ARBA00022946"/>
    </source>
</evidence>
<dbReference type="PANTHER" id="PTHR31356:SF58">
    <property type="entry name" value="CYTOCHROME C PEROXIDASE, MITOCHONDRIAL"/>
    <property type="match status" value="1"/>
</dbReference>
<evidence type="ECO:0000256" key="12">
    <source>
        <dbReference type="ARBA" id="ARBA00023002"/>
    </source>
</evidence>
<dbReference type="InterPro" id="IPR044831">
    <property type="entry name" value="Ccp1-like"/>
</dbReference>
<keyword evidence="20" id="KW-1185">Reference proteome</keyword>
<comment type="similarity">
    <text evidence="5">Belongs to the peroxidase family. Cytochrome c peroxidase subfamily.</text>
</comment>
<dbReference type="GO" id="GO:0004130">
    <property type="term" value="F:cytochrome-c peroxidase activity"/>
    <property type="evidence" value="ECO:0007669"/>
    <property type="project" value="UniProtKB-EC"/>
</dbReference>
<dbReference type="AlphaFoldDB" id="A0AAD3DEH0"/>
<dbReference type="GO" id="GO:0016688">
    <property type="term" value="F:L-ascorbate peroxidase activity"/>
    <property type="evidence" value="ECO:0007669"/>
    <property type="project" value="UniProtKB-EC"/>
</dbReference>
<name>A0AAD3DEH0_9CHLO</name>
<dbReference type="GO" id="GO:0034599">
    <property type="term" value="P:cellular response to oxidative stress"/>
    <property type="evidence" value="ECO:0007669"/>
    <property type="project" value="InterPro"/>
</dbReference>
<dbReference type="InterPro" id="IPR019793">
    <property type="entry name" value="Peroxidases_heam-ligand_BS"/>
</dbReference>
<dbReference type="GO" id="GO:0005759">
    <property type="term" value="C:mitochondrial matrix"/>
    <property type="evidence" value="ECO:0007669"/>
    <property type="project" value="UniProtKB-SubCell"/>
</dbReference>
<dbReference type="PROSITE" id="PS50873">
    <property type="entry name" value="PEROXIDASE_4"/>
    <property type="match status" value="1"/>
</dbReference>
<dbReference type="InterPro" id="IPR002207">
    <property type="entry name" value="Peroxidase_I"/>
</dbReference>
<evidence type="ECO:0000256" key="13">
    <source>
        <dbReference type="ARBA" id="ARBA00023004"/>
    </source>
</evidence>
<dbReference type="GO" id="GO:0046872">
    <property type="term" value="F:metal ion binding"/>
    <property type="evidence" value="ECO:0007669"/>
    <property type="project" value="UniProtKB-KW"/>
</dbReference>
<dbReference type="Pfam" id="PF00141">
    <property type="entry name" value="peroxidase"/>
    <property type="match status" value="1"/>
</dbReference>